<dbReference type="EMBL" id="AGNK02001209">
    <property type="status" value="NOT_ANNOTATED_CDS"/>
    <property type="molecule type" value="Genomic_DNA"/>
</dbReference>
<dbReference type="Proteomes" id="UP000004995">
    <property type="component" value="Unassembled WGS sequence"/>
</dbReference>
<dbReference type="Gramene" id="KQL25450">
    <property type="protein sequence ID" value="KQL25450"/>
    <property type="gene ID" value="SETIT_033523mg"/>
</dbReference>
<proteinExistence type="predicted"/>
<evidence type="ECO:0000313" key="2">
    <source>
        <dbReference type="Proteomes" id="UP000004995"/>
    </source>
</evidence>
<evidence type="ECO:0000313" key="1">
    <source>
        <dbReference type="EnsemblPlants" id="KQL25450"/>
    </source>
</evidence>
<dbReference type="HOGENOM" id="CLU_3351937_0_0_1"/>
<keyword evidence="2" id="KW-1185">Reference proteome</keyword>
<reference evidence="2" key="1">
    <citation type="journal article" date="2012" name="Nat. Biotechnol.">
        <title>Reference genome sequence of the model plant Setaria.</title>
        <authorList>
            <person name="Bennetzen J.L."/>
            <person name="Schmutz J."/>
            <person name="Wang H."/>
            <person name="Percifield R."/>
            <person name="Hawkins J."/>
            <person name="Pontaroli A.C."/>
            <person name="Estep M."/>
            <person name="Feng L."/>
            <person name="Vaughn J.N."/>
            <person name="Grimwood J."/>
            <person name="Jenkins J."/>
            <person name="Barry K."/>
            <person name="Lindquist E."/>
            <person name="Hellsten U."/>
            <person name="Deshpande S."/>
            <person name="Wang X."/>
            <person name="Wu X."/>
            <person name="Mitros T."/>
            <person name="Triplett J."/>
            <person name="Yang X."/>
            <person name="Ye C.Y."/>
            <person name="Mauro-Herrera M."/>
            <person name="Wang L."/>
            <person name="Li P."/>
            <person name="Sharma M."/>
            <person name="Sharma R."/>
            <person name="Ronald P.C."/>
            <person name="Panaud O."/>
            <person name="Kellogg E.A."/>
            <person name="Brutnell T.P."/>
            <person name="Doust A.N."/>
            <person name="Tuskan G.A."/>
            <person name="Rokhsar D."/>
            <person name="Devos K.M."/>
        </authorList>
    </citation>
    <scope>NUCLEOTIDE SEQUENCE [LARGE SCALE GENOMIC DNA]</scope>
    <source>
        <strain evidence="2">cv. Yugu1</strain>
    </source>
</reference>
<name>K4A3S0_SETIT</name>
<organism evidence="1 2">
    <name type="scientific">Setaria italica</name>
    <name type="common">Foxtail millet</name>
    <name type="synonym">Panicum italicum</name>
    <dbReference type="NCBI Taxonomy" id="4555"/>
    <lineage>
        <taxon>Eukaryota</taxon>
        <taxon>Viridiplantae</taxon>
        <taxon>Streptophyta</taxon>
        <taxon>Embryophyta</taxon>
        <taxon>Tracheophyta</taxon>
        <taxon>Spermatophyta</taxon>
        <taxon>Magnoliopsida</taxon>
        <taxon>Liliopsida</taxon>
        <taxon>Poales</taxon>
        <taxon>Poaceae</taxon>
        <taxon>PACMAD clade</taxon>
        <taxon>Panicoideae</taxon>
        <taxon>Panicodae</taxon>
        <taxon>Paniceae</taxon>
        <taxon>Cenchrinae</taxon>
        <taxon>Setaria</taxon>
    </lineage>
</organism>
<dbReference type="EnsemblPlants" id="KQL25450">
    <property type="protein sequence ID" value="KQL25450"/>
    <property type="gene ID" value="SETIT_033523mg"/>
</dbReference>
<protein>
    <submittedName>
        <fullName evidence="1">Uncharacterized protein</fullName>
    </submittedName>
</protein>
<accession>K4A3S0</accession>
<dbReference type="InParanoid" id="K4A3S0"/>
<dbReference type="AlphaFoldDB" id="K4A3S0"/>
<sequence length="37" mass="4347">MVLKCTQICRQIQVYVAYSCICLSTREISRNPFSTYK</sequence>
<reference evidence="1" key="2">
    <citation type="submission" date="2018-08" db="UniProtKB">
        <authorList>
            <consortium name="EnsemblPlants"/>
        </authorList>
    </citation>
    <scope>IDENTIFICATION</scope>
    <source>
        <strain evidence="1">Yugu1</strain>
    </source>
</reference>